<evidence type="ECO:0000259" key="6">
    <source>
        <dbReference type="Pfam" id="PF03151"/>
    </source>
</evidence>
<feature type="transmembrane region" description="Helical" evidence="5">
    <location>
        <begin position="14"/>
        <end position="36"/>
    </location>
</feature>
<evidence type="ECO:0000256" key="2">
    <source>
        <dbReference type="ARBA" id="ARBA00022692"/>
    </source>
</evidence>
<feature type="transmembrane region" description="Helical" evidence="5">
    <location>
        <begin position="156"/>
        <end position="177"/>
    </location>
</feature>
<dbReference type="RefSeq" id="XP_040745879.1">
    <property type="nucleotide sequence ID" value="XM_040886938.1"/>
</dbReference>
<feature type="domain" description="Sugar phosphate transporter" evidence="6">
    <location>
        <begin position="7"/>
        <end position="228"/>
    </location>
</feature>
<comment type="subcellular location">
    <subcellularLocation>
        <location evidence="1">Membrane</location>
        <topology evidence="1">Multi-pass membrane protein</topology>
    </subcellularLocation>
</comment>
<feature type="transmembrane region" description="Helical" evidence="5">
    <location>
        <begin position="212"/>
        <end position="230"/>
    </location>
</feature>
<proteinExistence type="predicted"/>
<dbReference type="Proteomes" id="UP000193922">
    <property type="component" value="Unassembled WGS sequence"/>
</dbReference>
<keyword evidence="2 5" id="KW-0812">Transmembrane</keyword>
<evidence type="ECO:0000256" key="3">
    <source>
        <dbReference type="ARBA" id="ARBA00022989"/>
    </source>
</evidence>
<accession>A0A1Y1WGD3</accession>
<dbReference type="AlphaFoldDB" id="A0A1Y1WGD3"/>
<dbReference type="InterPro" id="IPR004853">
    <property type="entry name" value="Sugar_P_trans_dom"/>
</dbReference>
<dbReference type="InterPro" id="IPR050186">
    <property type="entry name" value="TPT_transporter"/>
</dbReference>
<reference evidence="7 8" key="1">
    <citation type="submission" date="2016-07" db="EMBL/GenBank/DDBJ databases">
        <title>Pervasive Adenine N6-methylation of Active Genes in Fungi.</title>
        <authorList>
            <consortium name="DOE Joint Genome Institute"/>
            <person name="Mondo S.J."/>
            <person name="Dannebaum R.O."/>
            <person name="Kuo R.C."/>
            <person name="Labutti K."/>
            <person name="Haridas S."/>
            <person name="Kuo A."/>
            <person name="Salamov A."/>
            <person name="Ahrendt S.R."/>
            <person name="Lipzen A."/>
            <person name="Sullivan W."/>
            <person name="Andreopoulos W.B."/>
            <person name="Clum A."/>
            <person name="Lindquist E."/>
            <person name="Daum C."/>
            <person name="Ramamoorthy G.K."/>
            <person name="Gryganskyi A."/>
            <person name="Culley D."/>
            <person name="Magnuson J.K."/>
            <person name="James T.Y."/>
            <person name="O'Malley M.A."/>
            <person name="Stajich J.E."/>
            <person name="Spatafora J.W."/>
            <person name="Visel A."/>
            <person name="Grigoriev I.V."/>
        </authorList>
    </citation>
    <scope>NUCLEOTIDE SEQUENCE [LARGE SCALE GENOMIC DNA]</scope>
    <source>
        <strain evidence="7 8">ATCC 12442</strain>
    </source>
</reference>
<evidence type="ECO:0000313" key="8">
    <source>
        <dbReference type="Proteomes" id="UP000193922"/>
    </source>
</evidence>
<sequence length="235" mass="25084">TFTPVRLDKQQQRILWQFSVLYTVNIAVSNISLNFVTIPFHQVVRGTVPVFTLAITALSGGDPKLPILAYVSLVPVVMGVGLATYGDYSWTVVGLLLTLLGTVLAAVKTVLKLGAFDLLYRLSPLALAQTLAWSLVTGEFAQARAFMTGMDSVWPLLGALAANGAIAFVLNIASFTASKNTSALAMTVTGNVKVVLTVVLGCILFSVQLSYLSMLGIAITLFGGAMYSLVRLHRK</sequence>
<name>A0A1Y1WGD3_9FUNG</name>
<feature type="transmembrane region" description="Helical" evidence="5">
    <location>
        <begin position="184"/>
        <end position="206"/>
    </location>
</feature>
<evidence type="ECO:0000256" key="1">
    <source>
        <dbReference type="ARBA" id="ARBA00004141"/>
    </source>
</evidence>
<dbReference type="STRING" id="61395.A0A1Y1WGD3"/>
<dbReference type="GeneID" id="63803586"/>
<evidence type="ECO:0000256" key="4">
    <source>
        <dbReference type="ARBA" id="ARBA00023136"/>
    </source>
</evidence>
<comment type="caution">
    <text evidence="7">The sequence shown here is derived from an EMBL/GenBank/DDBJ whole genome shotgun (WGS) entry which is preliminary data.</text>
</comment>
<keyword evidence="3 5" id="KW-1133">Transmembrane helix</keyword>
<feature type="transmembrane region" description="Helical" evidence="5">
    <location>
        <begin position="92"/>
        <end position="111"/>
    </location>
</feature>
<dbReference type="EMBL" id="MCFD01000003">
    <property type="protein sequence ID" value="ORX72455.1"/>
    <property type="molecule type" value="Genomic_DNA"/>
</dbReference>
<feature type="transmembrane region" description="Helical" evidence="5">
    <location>
        <begin position="67"/>
        <end position="86"/>
    </location>
</feature>
<dbReference type="Pfam" id="PF03151">
    <property type="entry name" value="TPT"/>
    <property type="match status" value="1"/>
</dbReference>
<dbReference type="GO" id="GO:0016020">
    <property type="term" value="C:membrane"/>
    <property type="evidence" value="ECO:0007669"/>
    <property type="project" value="UniProtKB-SubCell"/>
</dbReference>
<evidence type="ECO:0000313" key="7">
    <source>
        <dbReference type="EMBL" id="ORX72455.1"/>
    </source>
</evidence>
<dbReference type="OrthoDB" id="10261634at2759"/>
<evidence type="ECO:0000256" key="5">
    <source>
        <dbReference type="SAM" id="Phobius"/>
    </source>
</evidence>
<gene>
    <name evidence="7" type="ORF">DL89DRAFT_266015</name>
</gene>
<protein>
    <recommendedName>
        <fullName evidence="6">Sugar phosphate transporter domain-containing protein</fullName>
    </recommendedName>
</protein>
<keyword evidence="8" id="KW-1185">Reference proteome</keyword>
<organism evidence="7 8">
    <name type="scientific">Linderina pennispora</name>
    <dbReference type="NCBI Taxonomy" id="61395"/>
    <lineage>
        <taxon>Eukaryota</taxon>
        <taxon>Fungi</taxon>
        <taxon>Fungi incertae sedis</taxon>
        <taxon>Zoopagomycota</taxon>
        <taxon>Kickxellomycotina</taxon>
        <taxon>Kickxellomycetes</taxon>
        <taxon>Kickxellales</taxon>
        <taxon>Kickxellaceae</taxon>
        <taxon>Linderina</taxon>
    </lineage>
</organism>
<dbReference type="PANTHER" id="PTHR11132">
    <property type="entry name" value="SOLUTE CARRIER FAMILY 35"/>
    <property type="match status" value="1"/>
</dbReference>
<keyword evidence="4 5" id="KW-0472">Membrane</keyword>
<feature type="non-terminal residue" evidence="7">
    <location>
        <position position="1"/>
    </location>
</feature>